<dbReference type="Proteomes" id="UP000886501">
    <property type="component" value="Unassembled WGS sequence"/>
</dbReference>
<reference evidence="1" key="1">
    <citation type="submission" date="2019-10" db="EMBL/GenBank/DDBJ databases">
        <authorList>
            <consortium name="DOE Joint Genome Institute"/>
            <person name="Kuo A."/>
            <person name="Miyauchi S."/>
            <person name="Kiss E."/>
            <person name="Drula E."/>
            <person name="Kohler A."/>
            <person name="Sanchez-Garcia M."/>
            <person name="Andreopoulos B."/>
            <person name="Barry K.W."/>
            <person name="Bonito G."/>
            <person name="Buee M."/>
            <person name="Carver A."/>
            <person name="Chen C."/>
            <person name="Cichocki N."/>
            <person name="Clum A."/>
            <person name="Culley D."/>
            <person name="Crous P.W."/>
            <person name="Fauchery L."/>
            <person name="Girlanda M."/>
            <person name="Hayes R."/>
            <person name="Keri Z."/>
            <person name="Labutti K."/>
            <person name="Lipzen A."/>
            <person name="Lombard V."/>
            <person name="Magnuson J."/>
            <person name="Maillard F."/>
            <person name="Morin E."/>
            <person name="Murat C."/>
            <person name="Nolan M."/>
            <person name="Ohm R."/>
            <person name="Pangilinan J."/>
            <person name="Pereira M."/>
            <person name="Perotto S."/>
            <person name="Peter M."/>
            <person name="Riley R."/>
            <person name="Sitrit Y."/>
            <person name="Stielow B."/>
            <person name="Szollosi G."/>
            <person name="Zifcakova L."/>
            <person name="Stursova M."/>
            <person name="Spatafora J.W."/>
            <person name="Tedersoo L."/>
            <person name="Vaario L.-M."/>
            <person name="Yamada A."/>
            <person name="Yan M."/>
            <person name="Wang P."/>
            <person name="Xu J."/>
            <person name="Bruns T."/>
            <person name="Baldrian P."/>
            <person name="Vilgalys R."/>
            <person name="Henrissat B."/>
            <person name="Grigoriev I.V."/>
            <person name="Hibbett D."/>
            <person name="Nagy L.G."/>
            <person name="Martin F.M."/>
        </authorList>
    </citation>
    <scope>NUCLEOTIDE SEQUENCE</scope>
    <source>
        <strain evidence="1">P2</strain>
    </source>
</reference>
<evidence type="ECO:0000313" key="2">
    <source>
        <dbReference type="Proteomes" id="UP000886501"/>
    </source>
</evidence>
<name>A0ACB6ZES5_THEGA</name>
<protein>
    <submittedName>
        <fullName evidence="1">Uncharacterized protein</fullName>
    </submittedName>
</protein>
<reference evidence="1" key="2">
    <citation type="journal article" date="2020" name="Nat. Commun.">
        <title>Large-scale genome sequencing of mycorrhizal fungi provides insights into the early evolution of symbiotic traits.</title>
        <authorList>
            <person name="Miyauchi S."/>
            <person name="Kiss E."/>
            <person name="Kuo A."/>
            <person name="Drula E."/>
            <person name="Kohler A."/>
            <person name="Sanchez-Garcia M."/>
            <person name="Morin E."/>
            <person name="Andreopoulos B."/>
            <person name="Barry K.W."/>
            <person name="Bonito G."/>
            <person name="Buee M."/>
            <person name="Carver A."/>
            <person name="Chen C."/>
            <person name="Cichocki N."/>
            <person name="Clum A."/>
            <person name="Culley D."/>
            <person name="Crous P.W."/>
            <person name="Fauchery L."/>
            <person name="Girlanda M."/>
            <person name="Hayes R.D."/>
            <person name="Keri Z."/>
            <person name="LaButti K."/>
            <person name="Lipzen A."/>
            <person name="Lombard V."/>
            <person name="Magnuson J."/>
            <person name="Maillard F."/>
            <person name="Murat C."/>
            <person name="Nolan M."/>
            <person name="Ohm R.A."/>
            <person name="Pangilinan J."/>
            <person name="Pereira M.F."/>
            <person name="Perotto S."/>
            <person name="Peter M."/>
            <person name="Pfister S."/>
            <person name="Riley R."/>
            <person name="Sitrit Y."/>
            <person name="Stielow J.B."/>
            <person name="Szollosi G."/>
            <person name="Zifcakova L."/>
            <person name="Stursova M."/>
            <person name="Spatafora J.W."/>
            <person name="Tedersoo L."/>
            <person name="Vaario L.M."/>
            <person name="Yamada A."/>
            <person name="Yan M."/>
            <person name="Wang P."/>
            <person name="Xu J."/>
            <person name="Bruns T."/>
            <person name="Baldrian P."/>
            <person name="Vilgalys R."/>
            <person name="Dunand C."/>
            <person name="Henrissat B."/>
            <person name="Grigoriev I.V."/>
            <person name="Hibbett D."/>
            <person name="Nagy L.G."/>
            <person name="Martin F.M."/>
        </authorList>
    </citation>
    <scope>NUCLEOTIDE SEQUENCE</scope>
    <source>
        <strain evidence="1">P2</strain>
    </source>
</reference>
<gene>
    <name evidence="1" type="ORF">BDM02DRAFT_3187450</name>
</gene>
<keyword evidence="2" id="KW-1185">Reference proteome</keyword>
<comment type="caution">
    <text evidence="1">The sequence shown here is derived from an EMBL/GenBank/DDBJ whole genome shotgun (WGS) entry which is preliminary data.</text>
</comment>
<accession>A0ACB6ZES5</accession>
<evidence type="ECO:0000313" key="1">
    <source>
        <dbReference type="EMBL" id="KAF9648087.1"/>
    </source>
</evidence>
<proteinExistence type="predicted"/>
<sequence>MNIQIESIQNRIKGQMQKASPMLKKNCKEIALDYLRVRKQLEDILVKCSKGLENLKFALWTVEHAVGDVEAHDSIPGALP</sequence>
<dbReference type="EMBL" id="MU118020">
    <property type="protein sequence ID" value="KAF9648087.1"/>
    <property type="molecule type" value="Genomic_DNA"/>
</dbReference>
<organism evidence="1 2">
    <name type="scientific">Thelephora ganbajun</name>
    <name type="common">Ganba fungus</name>
    <dbReference type="NCBI Taxonomy" id="370292"/>
    <lineage>
        <taxon>Eukaryota</taxon>
        <taxon>Fungi</taxon>
        <taxon>Dikarya</taxon>
        <taxon>Basidiomycota</taxon>
        <taxon>Agaricomycotina</taxon>
        <taxon>Agaricomycetes</taxon>
        <taxon>Thelephorales</taxon>
        <taxon>Thelephoraceae</taxon>
        <taxon>Thelephora</taxon>
    </lineage>
</organism>